<dbReference type="GO" id="GO:0030170">
    <property type="term" value="F:pyridoxal phosphate binding"/>
    <property type="evidence" value="ECO:0007669"/>
    <property type="project" value="InterPro"/>
</dbReference>
<dbReference type="FunFam" id="3.90.1150.10:FF:000033">
    <property type="entry name" value="Cystathionine gamma-synthase"/>
    <property type="match status" value="1"/>
</dbReference>
<gene>
    <name evidence="10" type="primary">mdeA</name>
    <name evidence="10" type="ORF">NCTC13193_00961</name>
</gene>
<organism evidence="10 11">
    <name type="scientific">Serratia fonticola</name>
    <dbReference type="NCBI Taxonomy" id="47917"/>
    <lineage>
        <taxon>Bacteria</taxon>
        <taxon>Pseudomonadati</taxon>
        <taxon>Pseudomonadota</taxon>
        <taxon>Gammaproteobacteria</taxon>
        <taxon>Enterobacterales</taxon>
        <taxon>Yersiniaceae</taxon>
        <taxon>Serratia</taxon>
    </lineage>
</organism>
<sequence length="398" mass="43194">MSMQSKQAFATRAIHHGYDPQQFLGALCPPVFMSSTFTFPSAEYGGACFAGTEPGYFYSRIANPTLNLLEQRIANLEGGEAAVAFSSGMGAITACCWTLLAPGDELIVDETIYGCTFSYFHHGLARYGVKITHVDLTRPDQLAKAIGPRTRLVYCETPANPNMRLIDIAAIAEITHGQPLAQLLVDNTYCTPYLQQPLALGADMVVHSATKYLGGHGDLLAGLVIAKAELAQEIRLVGLKDMTGAVLSAQDASLLLRGLKTLPLRMERHCDNAQQLAELLEQHPAVERVYYPGLENFPQHGLASQQMSRPGGMLAFELKGGMEAGIRFLNGLNLILRAVSLGDCESLAQHPASMTHSAYSAEERQRHHISDGLIRLSTGLEDVEDLKADINQALARCQ</sequence>
<dbReference type="GO" id="GO:0005737">
    <property type="term" value="C:cytoplasm"/>
    <property type="evidence" value="ECO:0007669"/>
    <property type="project" value="TreeGrafter"/>
</dbReference>
<comment type="similarity">
    <text evidence="2">Belongs to the trans-sulfuration enzymes family. L-methionine gamma-lyase subfamily.</text>
</comment>
<dbReference type="InterPro" id="IPR006237">
    <property type="entry name" value="L-Met_gamma_lys"/>
</dbReference>
<dbReference type="SUPFAM" id="SSF53383">
    <property type="entry name" value="PLP-dependent transferases"/>
    <property type="match status" value="1"/>
</dbReference>
<evidence type="ECO:0000256" key="9">
    <source>
        <dbReference type="RuleBase" id="RU362118"/>
    </source>
</evidence>
<evidence type="ECO:0000256" key="6">
    <source>
        <dbReference type="ARBA" id="ARBA00023239"/>
    </source>
</evidence>
<name>A0A3S4WTA4_SERFO</name>
<dbReference type="GO" id="GO:0019346">
    <property type="term" value="P:transsulfuration"/>
    <property type="evidence" value="ECO:0007669"/>
    <property type="project" value="InterPro"/>
</dbReference>
<proteinExistence type="inferred from homology"/>
<evidence type="ECO:0000256" key="4">
    <source>
        <dbReference type="ARBA" id="ARBA00019040"/>
    </source>
</evidence>
<dbReference type="EC" id="4.4.1.11" evidence="3"/>
<evidence type="ECO:0000256" key="2">
    <source>
        <dbReference type="ARBA" id="ARBA00008667"/>
    </source>
</evidence>
<evidence type="ECO:0000256" key="1">
    <source>
        <dbReference type="ARBA" id="ARBA00001933"/>
    </source>
</evidence>
<evidence type="ECO:0000313" key="10">
    <source>
        <dbReference type="EMBL" id="VEI63984.1"/>
    </source>
</evidence>
<dbReference type="PROSITE" id="PS00868">
    <property type="entry name" value="CYS_MET_METAB_PP"/>
    <property type="match status" value="1"/>
</dbReference>
<evidence type="ECO:0000256" key="7">
    <source>
        <dbReference type="ARBA" id="ARBA00049180"/>
    </source>
</evidence>
<comment type="cofactor">
    <cofactor evidence="1 9">
        <name>pyridoxal 5'-phosphate</name>
        <dbReference type="ChEBI" id="CHEBI:597326"/>
    </cofactor>
</comment>
<evidence type="ECO:0000256" key="3">
    <source>
        <dbReference type="ARBA" id="ARBA00012222"/>
    </source>
</evidence>
<evidence type="ECO:0000256" key="8">
    <source>
        <dbReference type="PIRSR" id="PIRSR001434-2"/>
    </source>
</evidence>
<dbReference type="AlphaFoldDB" id="A0A3S4WTA4"/>
<dbReference type="PANTHER" id="PTHR11808:SF80">
    <property type="entry name" value="CYSTATHIONINE GAMMA-LYASE"/>
    <property type="match status" value="1"/>
</dbReference>
<comment type="catalytic activity">
    <reaction evidence="7">
        <text>L-methionine + H2O = methanethiol + 2-oxobutanoate + NH4(+)</text>
        <dbReference type="Rhea" id="RHEA:23800"/>
        <dbReference type="ChEBI" id="CHEBI:15377"/>
        <dbReference type="ChEBI" id="CHEBI:16007"/>
        <dbReference type="ChEBI" id="CHEBI:16763"/>
        <dbReference type="ChEBI" id="CHEBI:28938"/>
        <dbReference type="ChEBI" id="CHEBI:57844"/>
        <dbReference type="EC" id="4.4.1.11"/>
    </reaction>
</comment>
<dbReference type="InterPro" id="IPR015421">
    <property type="entry name" value="PyrdxlP-dep_Trfase_major"/>
</dbReference>
<dbReference type="PIRSF" id="PIRSF001434">
    <property type="entry name" value="CGS"/>
    <property type="match status" value="1"/>
</dbReference>
<dbReference type="Gene3D" id="3.90.1150.10">
    <property type="entry name" value="Aspartate Aminotransferase, domain 1"/>
    <property type="match status" value="1"/>
</dbReference>
<keyword evidence="6 10" id="KW-0456">Lyase</keyword>
<dbReference type="GO" id="GO:0018826">
    <property type="term" value="F:methionine gamma-lyase activity"/>
    <property type="evidence" value="ECO:0007669"/>
    <property type="project" value="UniProtKB-EC"/>
</dbReference>
<dbReference type="Proteomes" id="UP000270487">
    <property type="component" value="Chromosome"/>
</dbReference>
<dbReference type="Pfam" id="PF01053">
    <property type="entry name" value="Cys_Met_Meta_PP"/>
    <property type="match status" value="1"/>
</dbReference>
<accession>A0A3S4WTA4</accession>
<dbReference type="NCBIfam" id="NF005695">
    <property type="entry name" value="PRK07503.1"/>
    <property type="match status" value="1"/>
</dbReference>
<protein>
    <recommendedName>
        <fullName evidence="4">L-methionine gamma-lyase</fullName>
        <ecNumber evidence="3">4.4.1.11</ecNumber>
    </recommendedName>
</protein>
<dbReference type="PANTHER" id="PTHR11808">
    <property type="entry name" value="TRANS-SULFURATION ENZYME FAMILY MEMBER"/>
    <property type="match status" value="1"/>
</dbReference>
<dbReference type="FunFam" id="3.40.640.10:FF:000046">
    <property type="entry name" value="Cystathionine gamma-lyase"/>
    <property type="match status" value="1"/>
</dbReference>
<dbReference type="InterPro" id="IPR015422">
    <property type="entry name" value="PyrdxlP-dep_Trfase_small"/>
</dbReference>
<dbReference type="InterPro" id="IPR054542">
    <property type="entry name" value="Cys_met_metab_PP"/>
</dbReference>
<dbReference type="Gene3D" id="3.40.640.10">
    <property type="entry name" value="Type I PLP-dependent aspartate aminotransferase-like (Major domain)"/>
    <property type="match status" value="1"/>
</dbReference>
<dbReference type="NCBIfam" id="TIGR01328">
    <property type="entry name" value="met_gam_lyase"/>
    <property type="match status" value="1"/>
</dbReference>
<evidence type="ECO:0000313" key="11">
    <source>
        <dbReference type="Proteomes" id="UP000270487"/>
    </source>
</evidence>
<feature type="modified residue" description="N6-(pyridoxal phosphate)lysine" evidence="8">
    <location>
        <position position="211"/>
    </location>
</feature>
<dbReference type="EMBL" id="LR134492">
    <property type="protein sequence ID" value="VEI63984.1"/>
    <property type="molecule type" value="Genomic_DNA"/>
</dbReference>
<evidence type="ECO:0000256" key="5">
    <source>
        <dbReference type="ARBA" id="ARBA00022898"/>
    </source>
</evidence>
<dbReference type="CDD" id="cd00614">
    <property type="entry name" value="CGS_like"/>
    <property type="match status" value="1"/>
</dbReference>
<reference evidence="10 11" key="1">
    <citation type="submission" date="2018-12" db="EMBL/GenBank/DDBJ databases">
        <authorList>
            <consortium name="Pathogen Informatics"/>
        </authorList>
    </citation>
    <scope>NUCLEOTIDE SEQUENCE [LARGE SCALE GENOMIC DNA]</scope>
    <source>
        <strain evidence="10 11">NCTC13193</strain>
    </source>
</reference>
<keyword evidence="5 8" id="KW-0663">Pyridoxal phosphate</keyword>
<dbReference type="InterPro" id="IPR000277">
    <property type="entry name" value="Cys/Met-Metab_PyrdxlP-dep_enz"/>
</dbReference>
<dbReference type="GO" id="GO:0009086">
    <property type="term" value="P:methionine biosynthetic process"/>
    <property type="evidence" value="ECO:0007669"/>
    <property type="project" value="UniProtKB-ARBA"/>
</dbReference>
<dbReference type="InterPro" id="IPR015424">
    <property type="entry name" value="PyrdxlP-dep_Trfase"/>
</dbReference>